<dbReference type="SUPFAM" id="SSF46955">
    <property type="entry name" value="Putative DNA-binding domain"/>
    <property type="match status" value="1"/>
</dbReference>
<evidence type="ECO:0000259" key="1">
    <source>
        <dbReference type="Pfam" id="PF12728"/>
    </source>
</evidence>
<keyword evidence="3" id="KW-1185">Reference proteome</keyword>
<dbReference type="RefSeq" id="WP_340328509.1">
    <property type="nucleotide sequence ID" value="NZ_JAZHOF010000002.1"/>
</dbReference>
<gene>
    <name evidence="2" type="ORF">V3328_04720</name>
</gene>
<reference evidence="2 3" key="1">
    <citation type="submission" date="2024-02" db="EMBL/GenBank/DDBJ databases">
        <title>Genome analysis and characterization of Microbaculum marinisediminis sp. nov., isolated from marine sediment.</title>
        <authorList>
            <person name="Du Z.-J."/>
            <person name="Ye Y.-Q."/>
            <person name="Zhang Z.-R."/>
            <person name="Yuan S.-M."/>
            <person name="Zhang X.-Y."/>
        </authorList>
    </citation>
    <scope>NUCLEOTIDE SEQUENCE [LARGE SCALE GENOMIC DNA]</scope>
    <source>
        <strain evidence="2 3">SDUM1044001</strain>
    </source>
</reference>
<name>A0AAW9RPD2_9HYPH</name>
<dbReference type="AlphaFoldDB" id="A0AAW9RPD2"/>
<feature type="domain" description="Helix-turn-helix" evidence="1">
    <location>
        <begin position="22"/>
        <end position="66"/>
    </location>
</feature>
<proteinExistence type="predicted"/>
<sequence>MANDPHKSLGPDDPWLLIRERELAERWKTSRRTLQRWRAGGSGPAYILIGGAVRYRMADVLTFEERMRRAGGAS</sequence>
<dbReference type="Pfam" id="PF12728">
    <property type="entry name" value="HTH_17"/>
    <property type="match status" value="1"/>
</dbReference>
<dbReference type="EMBL" id="JAZHOF010000002">
    <property type="protein sequence ID" value="MEJ8570763.1"/>
    <property type="molecule type" value="Genomic_DNA"/>
</dbReference>
<comment type="caution">
    <text evidence="2">The sequence shown here is derived from an EMBL/GenBank/DDBJ whole genome shotgun (WGS) entry which is preliminary data.</text>
</comment>
<evidence type="ECO:0000313" key="2">
    <source>
        <dbReference type="EMBL" id="MEJ8570763.1"/>
    </source>
</evidence>
<dbReference type="InterPro" id="IPR009061">
    <property type="entry name" value="DNA-bd_dom_put_sf"/>
</dbReference>
<dbReference type="Proteomes" id="UP001378188">
    <property type="component" value="Unassembled WGS sequence"/>
</dbReference>
<dbReference type="InterPro" id="IPR041657">
    <property type="entry name" value="HTH_17"/>
</dbReference>
<organism evidence="2 3">
    <name type="scientific">Microbaculum marinum</name>
    <dbReference type="NCBI Taxonomy" id="1764581"/>
    <lineage>
        <taxon>Bacteria</taxon>
        <taxon>Pseudomonadati</taxon>
        <taxon>Pseudomonadota</taxon>
        <taxon>Alphaproteobacteria</taxon>
        <taxon>Hyphomicrobiales</taxon>
        <taxon>Tepidamorphaceae</taxon>
        <taxon>Microbaculum</taxon>
    </lineage>
</organism>
<protein>
    <submittedName>
        <fullName evidence="2">Helix-turn-helix domain-containing protein</fullName>
    </submittedName>
</protein>
<evidence type="ECO:0000313" key="3">
    <source>
        <dbReference type="Proteomes" id="UP001378188"/>
    </source>
</evidence>
<accession>A0AAW9RPD2</accession>